<feature type="compositionally biased region" description="Basic and acidic residues" evidence="2">
    <location>
        <begin position="712"/>
        <end position="724"/>
    </location>
</feature>
<sequence length="1208" mass="136303">MSCSAHNSCCRFNLSQPSLKDCLRSFTKHEVSAERFRNTLTSSSLSEPHLDVNATLINSRMSHGNKAVDSEILRSGIAQLTGATDIDGRCVVTFPVASVNLLDSFTSNRLAHLLEYYCSLMLPVDQVKGFSILICLQHATHPGIQMWLQAMESVQKTTSDSINVVYLIKPKMKDNSRLLKKQLGLKAKYSSAVSVLFKVVWLEKIKEVYSYIDPSQLTEDYGGFLKYSHKAWYLYQMTVGDLLTKSHQLEKKIPTAKDQLQLLTEYDIKGRDSAELKSLVQQLEEKFHGIMKNLNMETIIDKCKNTIASMEHPETDSVLSQISSSILVSSKAELLRLHNYFLQSKQSMSRIWEVLNDQIQRILQIEQCQEDATKLCDEIKKYEELMDEHVKPCRSQAEVEACFNHFQSSLYTPAKEIMEKATFILQTIQSCKSDDRPQFTSEFLSQFTYCVKTFANRLEDIHHQYGDMQQFFLVLRKCIAWYQKVLMFLPMSLRRKLKRIRKTAATYTDSSSESISSLSSASSSQWNNKLIPIPQNWAQIVSNIHSHYPSPKKEHIMILNELAPKGIGSEIQAKSSLLFFRIQVLLKLLQKSIFRGYELNLALKWKAALMKDKDDIVNDVAWRKSSEFSEKHPTVIPKTESSPNQKSSVDTPINGVTEPEIIKTEVIKPNISKTNAFAQDVSKIDVTASDISQKNVSASALPKPEVIVSDVGSRDVKTQREKGSSDPPDYKTVVQTMYPTSDGDEEYFVSLSFSSEVDSSSAASQDEDTPDLSPRFTEILPPVKHFPLHQTLNAKSFRPKSRTKKNNVLPNNLKKSKKFVSMPSSLANGFDTNNDSLHSADSASNLCYSSNSSIKRQIFHDAIVKQIREVTLSNIPADSKIDIVSSLLNKHQPNSSSMSSSSSHRSRKTWHQNTLSSDISSDEDCNLNGREPLPNMTLHYRSLPRVYQNPSNSNMLSSVTGNRAKPKRMKFPKTKLINDGNIMLRKQYSKSLMNLQSYNDDHLADDDLADDNLADDDLADDDLADDDLADDDLADDTAPLLQNSNTETSLNAIEEELNQVTLQETRAAKSCDFPGNERQMLLSSSPRDNSDYINQWINCSCSPTGTDLTDDLAPSNSLSDTGYTSNRVQNESSDEYEEFDSILVELQQDQVQSTLERTEKILLEQEQLLNSELETETDQDFEPDELLGQQSDSASVAKSESQDFDNFI</sequence>
<dbReference type="InterPro" id="IPR036865">
    <property type="entry name" value="CRAL-TRIO_dom_sf"/>
</dbReference>
<proteinExistence type="predicted"/>
<evidence type="ECO:0000259" key="3">
    <source>
        <dbReference type="Pfam" id="PF13716"/>
    </source>
</evidence>
<feature type="compositionally biased region" description="Polar residues" evidence="2">
    <location>
        <begin position="1188"/>
        <end position="1199"/>
    </location>
</feature>
<dbReference type="InterPro" id="IPR001251">
    <property type="entry name" value="CRAL-TRIO_dom"/>
</dbReference>
<dbReference type="PANTHER" id="PTHR22826:SF106">
    <property type="entry name" value="TRIO, ISOFORM A"/>
    <property type="match status" value="1"/>
</dbReference>
<feature type="region of interest" description="Disordered" evidence="2">
    <location>
        <begin position="946"/>
        <end position="966"/>
    </location>
</feature>
<feature type="region of interest" description="Disordered" evidence="2">
    <location>
        <begin position="631"/>
        <end position="654"/>
    </location>
</feature>
<dbReference type="GO" id="GO:0005085">
    <property type="term" value="F:guanyl-nucleotide exchange factor activity"/>
    <property type="evidence" value="ECO:0007669"/>
    <property type="project" value="UniProtKB-KW"/>
</dbReference>
<feature type="domain" description="CRAL-TRIO" evidence="3">
    <location>
        <begin position="101"/>
        <end position="229"/>
    </location>
</feature>
<dbReference type="GO" id="GO:0005737">
    <property type="term" value="C:cytoplasm"/>
    <property type="evidence" value="ECO:0007669"/>
    <property type="project" value="TreeGrafter"/>
</dbReference>
<evidence type="ECO:0000256" key="1">
    <source>
        <dbReference type="ARBA" id="ARBA00022658"/>
    </source>
</evidence>
<organism evidence="4 5">
    <name type="scientific">Octopus sinensis</name>
    <name type="common">East Asian common octopus</name>
    <dbReference type="NCBI Taxonomy" id="2607531"/>
    <lineage>
        <taxon>Eukaryota</taxon>
        <taxon>Metazoa</taxon>
        <taxon>Spiralia</taxon>
        <taxon>Lophotrochozoa</taxon>
        <taxon>Mollusca</taxon>
        <taxon>Cephalopoda</taxon>
        <taxon>Coleoidea</taxon>
        <taxon>Octopodiformes</taxon>
        <taxon>Octopoda</taxon>
        <taxon>Incirrata</taxon>
        <taxon>Octopodidae</taxon>
        <taxon>Octopus</taxon>
    </lineage>
</organism>
<evidence type="ECO:0000313" key="4">
    <source>
        <dbReference type="Proteomes" id="UP000515154"/>
    </source>
</evidence>
<evidence type="ECO:0000313" key="5">
    <source>
        <dbReference type="RefSeq" id="XP_029650688.2"/>
    </source>
</evidence>
<dbReference type="RefSeq" id="XP_036368961.1">
    <property type="nucleotide sequence ID" value="XM_036513068.1"/>
</dbReference>
<evidence type="ECO:0000313" key="6">
    <source>
        <dbReference type="RefSeq" id="XP_036368959.1"/>
    </source>
</evidence>
<dbReference type="GO" id="GO:0019898">
    <property type="term" value="C:extrinsic component of membrane"/>
    <property type="evidence" value="ECO:0007669"/>
    <property type="project" value="TreeGrafter"/>
</dbReference>
<feature type="region of interest" description="Disordered" evidence="2">
    <location>
        <begin position="709"/>
        <end position="731"/>
    </location>
</feature>
<dbReference type="RefSeq" id="XP_029650688.2">
    <property type="nucleotide sequence ID" value="XM_029794828.2"/>
</dbReference>
<dbReference type="RefSeq" id="XP_036368959.1">
    <property type="nucleotide sequence ID" value="XM_036513066.1"/>
</dbReference>
<keyword evidence="4" id="KW-1185">Reference proteome</keyword>
<name>A0A6P7TH46_9MOLL</name>
<dbReference type="RefSeq" id="XP_036368960.1">
    <property type="nucleotide sequence ID" value="XM_036513067.1"/>
</dbReference>
<keyword evidence="1" id="KW-0344">Guanine-nucleotide releasing factor</keyword>
<feature type="compositionally biased region" description="Polar residues" evidence="2">
    <location>
        <begin position="948"/>
        <end position="961"/>
    </location>
</feature>
<dbReference type="SUPFAM" id="SSF52087">
    <property type="entry name" value="CRAL/TRIO domain"/>
    <property type="match status" value="1"/>
</dbReference>
<dbReference type="AlphaFoldDB" id="A0A6P7TH46"/>
<dbReference type="PANTHER" id="PTHR22826">
    <property type="entry name" value="RHO GUANINE EXCHANGE FACTOR-RELATED"/>
    <property type="match status" value="1"/>
</dbReference>
<evidence type="ECO:0000256" key="2">
    <source>
        <dbReference type="SAM" id="MobiDB-lite"/>
    </source>
</evidence>
<evidence type="ECO:0000313" key="7">
    <source>
        <dbReference type="RefSeq" id="XP_036368960.1"/>
    </source>
</evidence>
<gene>
    <name evidence="5 6 7 8" type="primary">LOC115224031</name>
</gene>
<accession>A0A6P7TH46</accession>
<feature type="region of interest" description="Disordered" evidence="2">
    <location>
        <begin position="890"/>
        <end position="930"/>
    </location>
</feature>
<dbReference type="Proteomes" id="UP000515154">
    <property type="component" value="Linkage group LG24"/>
</dbReference>
<feature type="compositionally biased region" description="Polar residues" evidence="2">
    <location>
        <begin position="639"/>
        <end position="651"/>
    </location>
</feature>
<reference evidence="5 6" key="1">
    <citation type="submission" date="2025-08" db="UniProtKB">
        <authorList>
            <consortium name="RefSeq"/>
        </authorList>
    </citation>
    <scope>IDENTIFICATION</scope>
</reference>
<feature type="region of interest" description="Disordered" evidence="2">
    <location>
        <begin position="1171"/>
        <end position="1208"/>
    </location>
</feature>
<dbReference type="KEGG" id="osn:115224031"/>
<dbReference type="Pfam" id="PF13716">
    <property type="entry name" value="CRAL_TRIO_2"/>
    <property type="match status" value="1"/>
</dbReference>
<feature type="compositionally biased region" description="Polar residues" evidence="2">
    <location>
        <begin position="1114"/>
        <end position="1131"/>
    </location>
</feature>
<protein>
    <submittedName>
        <fullName evidence="5 6">Uncharacterized protein LOC115224031 isoform X1</fullName>
    </submittedName>
</protein>
<evidence type="ECO:0000313" key="8">
    <source>
        <dbReference type="RefSeq" id="XP_036368961.1"/>
    </source>
</evidence>
<feature type="compositionally biased region" description="Acidic residues" evidence="2">
    <location>
        <begin position="1173"/>
        <end position="1185"/>
    </location>
</feature>
<dbReference type="InterPro" id="IPR051336">
    <property type="entry name" value="RhoGEF_Guanine_NuclExch_SF"/>
</dbReference>
<feature type="region of interest" description="Disordered" evidence="2">
    <location>
        <begin position="1112"/>
        <end position="1133"/>
    </location>
</feature>